<keyword evidence="2" id="KW-1185">Reference proteome</keyword>
<sequence length="213" mass="23882">MTPETMKSFLVEAAEKLHWPADEVAEFTSPNFRSRPVQPDIKQLDGLFGLRLGDYPVVIAPIVLESAEQVKLALKKLHAQMVVARSFMLEREVINAHLFLCATSPTPSGDWKRLVDLLERDETVCRKVVWIPQKTDVPGSFDTFLGRTFLAMPWANADSVSGAPLDETYELAERILEKHGLDKKVARQWVIKADLLKDDAKSLITELVQAGEA</sequence>
<dbReference type="Pfam" id="PF20289">
    <property type="entry name" value="MComp1"/>
    <property type="match status" value="1"/>
</dbReference>
<reference evidence="1" key="1">
    <citation type="submission" date="2019-07" db="EMBL/GenBank/DDBJ databases">
        <title>FDA dAtabase for Regulatory Grade micrObial Sequences (FDA-ARGOS): Supporting development and validation of Infectious Disease Dx tests.</title>
        <authorList>
            <person name="Bachman M."/>
            <person name="Young C."/>
            <person name="Tallon L."/>
            <person name="Sadzewicz L."/>
            <person name="Vavikolanu K."/>
            <person name="Mehta A."/>
            <person name="Aluvathingal J."/>
            <person name="Nadendla S."/>
            <person name="Nandy P."/>
            <person name="Geyer C."/>
            <person name="Yan Y."/>
            <person name="Sichtig H."/>
        </authorList>
    </citation>
    <scope>NUCLEOTIDE SEQUENCE</scope>
    <source>
        <strain evidence="1">FDAARGOS_618</strain>
        <plasmid evidence="1">unnamed2</plasmid>
    </source>
</reference>
<geneLocation type="plasmid" evidence="1">
    <name>unnamed2</name>
</geneLocation>
<dbReference type="RefSeq" id="WP_156316108.1">
    <property type="nucleotide sequence ID" value="NZ_JABRWL010000001.1"/>
</dbReference>
<accession>A0AA44IXL6</accession>
<dbReference type="InterPro" id="IPR046905">
    <property type="entry name" value="ABC-3C_MC1"/>
</dbReference>
<evidence type="ECO:0000313" key="1">
    <source>
        <dbReference type="EMBL" id="NRF17711.1"/>
    </source>
</evidence>
<protein>
    <submittedName>
        <fullName evidence="1">Uncharacterized protein</fullName>
    </submittedName>
</protein>
<dbReference type="Proteomes" id="UP001155820">
    <property type="component" value="Unassembled WGS sequence"/>
</dbReference>
<evidence type="ECO:0000313" key="2">
    <source>
        <dbReference type="Proteomes" id="UP001155820"/>
    </source>
</evidence>
<dbReference type="EMBL" id="JABRWM010000002">
    <property type="protein sequence ID" value="NRF17711.1"/>
    <property type="molecule type" value="Genomic_DNA"/>
</dbReference>
<organism evidence="1 2">
    <name type="scientific">Agrobacterium pusense</name>
    <dbReference type="NCBI Taxonomy" id="648995"/>
    <lineage>
        <taxon>Bacteria</taxon>
        <taxon>Pseudomonadati</taxon>
        <taxon>Pseudomonadota</taxon>
        <taxon>Alphaproteobacteria</taxon>
        <taxon>Hyphomicrobiales</taxon>
        <taxon>Rhizobiaceae</taxon>
        <taxon>Rhizobium/Agrobacterium group</taxon>
        <taxon>Agrobacterium</taxon>
    </lineage>
</organism>
<dbReference type="AlphaFoldDB" id="A0AA44IXL6"/>
<name>A0AA44IXL6_9HYPH</name>
<proteinExistence type="predicted"/>
<keyword evidence="1" id="KW-0614">Plasmid</keyword>
<comment type="caution">
    <text evidence="1">The sequence shown here is derived from an EMBL/GenBank/DDBJ whole genome shotgun (WGS) entry which is preliminary data.</text>
</comment>
<gene>
    <name evidence="1" type="ORF">FOB26_00875</name>
</gene>